<dbReference type="PANTHER" id="PTHR22999:SF23">
    <property type="entry name" value="SORTING NEXIN-16"/>
    <property type="match status" value="1"/>
</dbReference>
<protein>
    <recommendedName>
        <fullName evidence="3">PXA domain-containing protein</fullName>
    </recommendedName>
</protein>
<feature type="domain" description="PXA" evidence="3">
    <location>
        <begin position="87"/>
        <end position="253"/>
    </location>
</feature>
<keyword evidence="2" id="KW-0963">Cytoplasm</keyword>
<evidence type="ECO:0000313" key="5">
    <source>
        <dbReference type="Proteomes" id="UP000224567"/>
    </source>
</evidence>
<reference evidence="4 5" key="1">
    <citation type="journal article" date="2017" name="Genome Biol.">
        <title>New reference genome sequences of hot pepper reveal the massive evolution of plant disease-resistance genes by retroduplication.</title>
        <authorList>
            <person name="Kim S."/>
            <person name="Park J."/>
            <person name="Yeom S.I."/>
            <person name="Kim Y.M."/>
            <person name="Seo E."/>
            <person name="Kim K.T."/>
            <person name="Kim M.S."/>
            <person name="Lee J.M."/>
            <person name="Cheong K."/>
            <person name="Shin H.S."/>
            <person name="Kim S.B."/>
            <person name="Han K."/>
            <person name="Lee J."/>
            <person name="Park M."/>
            <person name="Lee H.A."/>
            <person name="Lee H.Y."/>
            <person name="Lee Y."/>
            <person name="Oh S."/>
            <person name="Lee J.H."/>
            <person name="Choi E."/>
            <person name="Choi E."/>
            <person name="Lee S.E."/>
            <person name="Jeon J."/>
            <person name="Kim H."/>
            <person name="Choi G."/>
            <person name="Song H."/>
            <person name="Lee J."/>
            <person name="Lee S.C."/>
            <person name="Kwon J.K."/>
            <person name="Lee H.Y."/>
            <person name="Koo N."/>
            <person name="Hong Y."/>
            <person name="Kim R.W."/>
            <person name="Kang W.H."/>
            <person name="Huh J.H."/>
            <person name="Kang B.C."/>
            <person name="Yang T.J."/>
            <person name="Lee Y.H."/>
            <person name="Bennetzen J.L."/>
            <person name="Choi D."/>
        </authorList>
    </citation>
    <scope>NUCLEOTIDE SEQUENCE [LARGE SCALE GENOMIC DNA]</scope>
    <source>
        <strain evidence="5">cv. PBC81</strain>
    </source>
</reference>
<dbReference type="Pfam" id="PF02194">
    <property type="entry name" value="PXA"/>
    <property type="match status" value="1"/>
</dbReference>
<dbReference type="GO" id="GO:0005737">
    <property type="term" value="C:cytoplasm"/>
    <property type="evidence" value="ECO:0007669"/>
    <property type="project" value="UniProtKB-SubCell"/>
</dbReference>
<gene>
    <name evidence="4" type="ORF">CQW23_20818</name>
</gene>
<comment type="caution">
    <text evidence="4">The sequence shown here is derived from an EMBL/GenBank/DDBJ whole genome shotgun (WGS) entry which is preliminary data.</text>
</comment>
<evidence type="ECO:0000313" key="4">
    <source>
        <dbReference type="EMBL" id="PHT41964.1"/>
    </source>
</evidence>
<dbReference type="PANTHER" id="PTHR22999">
    <property type="entry name" value="PX SERINE/THREONINE KINASE PXK"/>
    <property type="match status" value="1"/>
</dbReference>
<reference evidence="5" key="2">
    <citation type="journal article" date="2017" name="J. Anim. Genet.">
        <title>Multiple reference genome sequences of hot pepper reveal the massive evolution of plant disease resistance genes by retroduplication.</title>
        <authorList>
            <person name="Kim S."/>
            <person name="Park J."/>
            <person name="Yeom S.-I."/>
            <person name="Kim Y.-M."/>
            <person name="Seo E."/>
            <person name="Kim K.-T."/>
            <person name="Kim M.-S."/>
            <person name="Lee J.M."/>
            <person name="Cheong K."/>
            <person name="Shin H.-S."/>
            <person name="Kim S.-B."/>
            <person name="Han K."/>
            <person name="Lee J."/>
            <person name="Park M."/>
            <person name="Lee H.-A."/>
            <person name="Lee H.-Y."/>
            <person name="Lee Y."/>
            <person name="Oh S."/>
            <person name="Lee J.H."/>
            <person name="Choi E."/>
            <person name="Choi E."/>
            <person name="Lee S.E."/>
            <person name="Jeon J."/>
            <person name="Kim H."/>
            <person name="Choi G."/>
            <person name="Song H."/>
            <person name="Lee J."/>
            <person name="Lee S.-C."/>
            <person name="Kwon J.-K."/>
            <person name="Lee H.-Y."/>
            <person name="Koo N."/>
            <person name="Hong Y."/>
            <person name="Kim R.W."/>
            <person name="Kang W.-H."/>
            <person name="Huh J.H."/>
            <person name="Kang B.-C."/>
            <person name="Yang T.-J."/>
            <person name="Lee Y.-H."/>
            <person name="Bennetzen J.L."/>
            <person name="Choi D."/>
        </authorList>
    </citation>
    <scope>NUCLEOTIDE SEQUENCE [LARGE SCALE GENOMIC DNA]</scope>
    <source>
        <strain evidence="5">cv. PBC81</strain>
    </source>
</reference>
<comment type="subcellular location">
    <subcellularLocation>
        <location evidence="1">Cytoplasm</location>
    </subcellularLocation>
</comment>
<keyword evidence="5" id="KW-1185">Reference proteome</keyword>
<dbReference type="PROSITE" id="PS51207">
    <property type="entry name" value="PXA"/>
    <property type="match status" value="1"/>
</dbReference>
<dbReference type="InterPro" id="IPR051837">
    <property type="entry name" value="SortingNexin/PXDomain-PKLike"/>
</dbReference>
<accession>A0A2G2W9Q3</accession>
<sequence>MTRKAPNQTGAHQKQLDIQTPTCAVYELRYLCLQHEMQVPMGDVSTKYVLYTSTSMWMNLPVAELLVSGSRILFNEVDFRWKVRNGRPATYLTHLEKKQLSVNDNLWYSDITPDKEVPELIHEIVMDVLGEISGRAKEINLVELLTRDVVDLVGDQLDLFCRNQAAIGVNVMGTLSSEERDDRLKHHLLVSKELHPALISAESEYKVLQRLMGGILAVVLRPREAQSPLVRCIARELLTSLVVQPLLNFASPG</sequence>
<dbReference type="EMBL" id="MLFT02000008">
    <property type="protein sequence ID" value="PHT41964.1"/>
    <property type="molecule type" value="Genomic_DNA"/>
</dbReference>
<evidence type="ECO:0000259" key="3">
    <source>
        <dbReference type="PROSITE" id="PS51207"/>
    </source>
</evidence>
<dbReference type="AlphaFoldDB" id="A0A2G2W9Q3"/>
<dbReference type="STRING" id="33114.A0A2G2W9Q3"/>
<organism evidence="4 5">
    <name type="scientific">Capsicum baccatum</name>
    <name type="common">Peruvian pepper</name>
    <dbReference type="NCBI Taxonomy" id="33114"/>
    <lineage>
        <taxon>Eukaryota</taxon>
        <taxon>Viridiplantae</taxon>
        <taxon>Streptophyta</taxon>
        <taxon>Embryophyta</taxon>
        <taxon>Tracheophyta</taxon>
        <taxon>Spermatophyta</taxon>
        <taxon>Magnoliopsida</taxon>
        <taxon>eudicotyledons</taxon>
        <taxon>Gunneridae</taxon>
        <taxon>Pentapetalae</taxon>
        <taxon>asterids</taxon>
        <taxon>lamiids</taxon>
        <taxon>Solanales</taxon>
        <taxon>Solanaceae</taxon>
        <taxon>Solanoideae</taxon>
        <taxon>Capsiceae</taxon>
        <taxon>Capsicum</taxon>
    </lineage>
</organism>
<name>A0A2G2W9Q3_CAPBA</name>
<evidence type="ECO:0000256" key="2">
    <source>
        <dbReference type="ARBA" id="ARBA00022490"/>
    </source>
</evidence>
<dbReference type="Proteomes" id="UP000224567">
    <property type="component" value="Unassembled WGS sequence"/>
</dbReference>
<evidence type="ECO:0000256" key="1">
    <source>
        <dbReference type="ARBA" id="ARBA00004496"/>
    </source>
</evidence>
<dbReference type="InterPro" id="IPR003114">
    <property type="entry name" value="Phox_assoc"/>
</dbReference>
<proteinExistence type="predicted"/>
<dbReference type="OrthoDB" id="120967at2759"/>